<evidence type="ECO:0000256" key="1">
    <source>
        <dbReference type="SAM" id="Phobius"/>
    </source>
</evidence>
<proteinExistence type="predicted"/>
<gene>
    <name evidence="2" type="ORF">CEN89_712</name>
</gene>
<dbReference type="AlphaFoldDB" id="A0A554LHV4"/>
<evidence type="ECO:0000313" key="3">
    <source>
        <dbReference type="Proteomes" id="UP000315689"/>
    </source>
</evidence>
<evidence type="ECO:0000313" key="2">
    <source>
        <dbReference type="EMBL" id="TSC92430.1"/>
    </source>
</evidence>
<keyword evidence="1" id="KW-1133">Transmembrane helix</keyword>
<dbReference type="InterPro" id="IPR012902">
    <property type="entry name" value="N_methyl_site"/>
</dbReference>
<organism evidence="2 3">
    <name type="scientific">Candidatus Berkelbacteria bacterium Licking1014_7</name>
    <dbReference type="NCBI Taxonomy" id="2017147"/>
    <lineage>
        <taxon>Bacteria</taxon>
        <taxon>Candidatus Berkelbacteria</taxon>
    </lineage>
</organism>
<reference evidence="2 3" key="1">
    <citation type="submission" date="2017-07" db="EMBL/GenBank/DDBJ databases">
        <title>Mechanisms for carbon and nitrogen cycling indicate functional differentiation within the Candidate Phyla Radiation.</title>
        <authorList>
            <person name="Danczak R.E."/>
            <person name="Johnston M.D."/>
            <person name="Kenah C."/>
            <person name="Slattery M."/>
            <person name="Wrighton K.C."/>
            <person name="Wilkins M.J."/>
        </authorList>
    </citation>
    <scope>NUCLEOTIDE SEQUENCE [LARGE SCALE GENOMIC DNA]</scope>
    <source>
        <strain evidence="2">Licking1014_7</strain>
    </source>
</reference>
<feature type="transmembrane region" description="Helical" evidence="1">
    <location>
        <begin position="20"/>
        <end position="44"/>
    </location>
</feature>
<evidence type="ECO:0008006" key="4">
    <source>
        <dbReference type="Google" id="ProtNLM"/>
    </source>
</evidence>
<name>A0A554LHV4_9BACT</name>
<keyword evidence="1" id="KW-0472">Membrane</keyword>
<dbReference type="Pfam" id="PF07963">
    <property type="entry name" value="N_methyl"/>
    <property type="match status" value="1"/>
</dbReference>
<sequence length="180" mass="20221">MKKQKRRLPSKKTKNGFSLIEILLYLAIFSFILISLTVLTGLIFQARARSRAISEVDYQGTRILNIISQKIRNSQSVSEPMRGNTSNILIFSLNGVNTQVYTKEVAGKKNIVVKEDAVENTLNSGDIFLADIINPLEFANYSKQPSPDSITISLTLKYDMFLGSGKYVYTKKFQNSASLR</sequence>
<keyword evidence="1" id="KW-0812">Transmembrane</keyword>
<dbReference type="Proteomes" id="UP000315689">
    <property type="component" value="Unassembled WGS sequence"/>
</dbReference>
<accession>A0A554LHV4</accession>
<protein>
    <recommendedName>
        <fullName evidence="4">Prepilin-type N-terminal cleavage/methylation domain-containing protein</fullName>
    </recommendedName>
</protein>
<dbReference type="EMBL" id="VMGK01000028">
    <property type="protein sequence ID" value="TSC92430.1"/>
    <property type="molecule type" value="Genomic_DNA"/>
</dbReference>
<comment type="caution">
    <text evidence="2">The sequence shown here is derived from an EMBL/GenBank/DDBJ whole genome shotgun (WGS) entry which is preliminary data.</text>
</comment>